<gene>
    <name evidence="5" type="ORF">ATK30_3925</name>
</gene>
<dbReference type="SUPFAM" id="SSF52540">
    <property type="entry name" value="P-loop containing nucleoside triphosphate hydrolases"/>
    <property type="match status" value="1"/>
</dbReference>
<keyword evidence="1" id="KW-0813">Transport</keyword>
<evidence type="ECO:0000256" key="1">
    <source>
        <dbReference type="ARBA" id="ARBA00022448"/>
    </source>
</evidence>
<keyword evidence="2" id="KW-0547">Nucleotide-binding</keyword>
<dbReference type="InterPro" id="IPR017871">
    <property type="entry name" value="ABC_transporter-like_CS"/>
</dbReference>
<accession>A0A2N3WGU5</accession>
<dbReference type="PANTHER" id="PTHR42939">
    <property type="entry name" value="ABC TRANSPORTER ATP-BINDING PROTEIN ALBC-RELATED"/>
    <property type="match status" value="1"/>
</dbReference>
<name>A0A2N3WGU5_9PSEU</name>
<dbReference type="PROSITE" id="PS00211">
    <property type="entry name" value="ABC_TRANSPORTER_1"/>
    <property type="match status" value="1"/>
</dbReference>
<protein>
    <submittedName>
        <fullName evidence="5">ABC-type multidrug transport system ATPase subunit</fullName>
    </submittedName>
</protein>
<dbReference type="GO" id="GO:0005524">
    <property type="term" value="F:ATP binding"/>
    <property type="evidence" value="ECO:0007669"/>
    <property type="project" value="UniProtKB-KW"/>
</dbReference>
<dbReference type="EMBL" id="PJMY01000003">
    <property type="protein sequence ID" value="PKV93087.1"/>
    <property type="molecule type" value="Genomic_DNA"/>
</dbReference>
<keyword evidence="6" id="KW-1185">Reference proteome</keyword>
<dbReference type="PANTHER" id="PTHR42939:SF1">
    <property type="entry name" value="ABC TRANSPORTER ATP-BINDING PROTEIN ALBC-RELATED"/>
    <property type="match status" value="1"/>
</dbReference>
<dbReference type="Gene3D" id="3.40.50.300">
    <property type="entry name" value="P-loop containing nucleotide triphosphate hydrolases"/>
    <property type="match status" value="1"/>
</dbReference>
<dbReference type="Proteomes" id="UP000233750">
    <property type="component" value="Unassembled WGS sequence"/>
</dbReference>
<dbReference type="AlphaFoldDB" id="A0A2N3WGU5"/>
<dbReference type="InterPro" id="IPR051782">
    <property type="entry name" value="ABC_Transporter_VariousFunc"/>
</dbReference>
<organism evidence="5 6">
    <name type="scientific">Amycolatopsis echigonensis</name>
    <dbReference type="NCBI Taxonomy" id="2576905"/>
    <lineage>
        <taxon>Bacteria</taxon>
        <taxon>Bacillati</taxon>
        <taxon>Actinomycetota</taxon>
        <taxon>Actinomycetes</taxon>
        <taxon>Pseudonocardiales</taxon>
        <taxon>Pseudonocardiaceae</taxon>
        <taxon>Amycolatopsis</taxon>
    </lineage>
</organism>
<sequence>MSPIVETRGLGVKAGDLWLLEDLDFSVDPGECAVLVGPNGVGKSTLMRCLYGMQQPQRGRVLVDGAKPDERSVSFRRKVSVLFDDSDFFAELTPMQHLELLSGSFGEDLGDFEALLADAGLGERARVTAGHFSAGQRRRLLLLGVTARPHRVLLLDEPERALDTAGKEWLVELIGRSTKAGAAVVVATHHQPLLDTADSVLELW</sequence>
<evidence type="ECO:0000313" key="6">
    <source>
        <dbReference type="Proteomes" id="UP000233750"/>
    </source>
</evidence>
<feature type="domain" description="ABC transporter" evidence="4">
    <location>
        <begin position="5"/>
        <end position="203"/>
    </location>
</feature>
<reference evidence="5 6" key="1">
    <citation type="submission" date="2017-12" db="EMBL/GenBank/DDBJ databases">
        <title>Sequencing the genomes of 1000 Actinobacteria strains.</title>
        <authorList>
            <person name="Klenk H.-P."/>
        </authorList>
    </citation>
    <scope>NUCLEOTIDE SEQUENCE [LARGE SCALE GENOMIC DNA]</scope>
    <source>
        <strain evidence="5 6">DSM 45165</strain>
    </source>
</reference>
<dbReference type="RefSeq" id="WP_244194661.1">
    <property type="nucleotide sequence ID" value="NZ_PJMY01000003.1"/>
</dbReference>
<dbReference type="GO" id="GO:0016887">
    <property type="term" value="F:ATP hydrolysis activity"/>
    <property type="evidence" value="ECO:0007669"/>
    <property type="project" value="InterPro"/>
</dbReference>
<dbReference type="PROSITE" id="PS50893">
    <property type="entry name" value="ABC_TRANSPORTER_2"/>
    <property type="match status" value="1"/>
</dbReference>
<dbReference type="InterPro" id="IPR003593">
    <property type="entry name" value="AAA+_ATPase"/>
</dbReference>
<evidence type="ECO:0000256" key="2">
    <source>
        <dbReference type="ARBA" id="ARBA00022741"/>
    </source>
</evidence>
<evidence type="ECO:0000259" key="4">
    <source>
        <dbReference type="PROSITE" id="PS50893"/>
    </source>
</evidence>
<dbReference type="CDD" id="cd03230">
    <property type="entry name" value="ABC_DR_subfamily_A"/>
    <property type="match status" value="1"/>
</dbReference>
<evidence type="ECO:0000313" key="5">
    <source>
        <dbReference type="EMBL" id="PKV93087.1"/>
    </source>
</evidence>
<dbReference type="InterPro" id="IPR003439">
    <property type="entry name" value="ABC_transporter-like_ATP-bd"/>
</dbReference>
<dbReference type="SMART" id="SM00382">
    <property type="entry name" value="AAA"/>
    <property type="match status" value="1"/>
</dbReference>
<dbReference type="InterPro" id="IPR027417">
    <property type="entry name" value="P-loop_NTPase"/>
</dbReference>
<comment type="caution">
    <text evidence="5">The sequence shown here is derived from an EMBL/GenBank/DDBJ whole genome shotgun (WGS) entry which is preliminary data.</text>
</comment>
<dbReference type="Pfam" id="PF00005">
    <property type="entry name" value="ABC_tran"/>
    <property type="match status" value="1"/>
</dbReference>
<evidence type="ECO:0000256" key="3">
    <source>
        <dbReference type="ARBA" id="ARBA00022840"/>
    </source>
</evidence>
<keyword evidence="3" id="KW-0067">ATP-binding</keyword>
<proteinExistence type="predicted"/>